<name>A0ABQ2MLZ3_9ACTN</name>
<gene>
    <name evidence="1" type="ORF">GCM10012286_63100</name>
</gene>
<comment type="caution">
    <text evidence="1">The sequence shown here is derived from an EMBL/GenBank/DDBJ whole genome shotgun (WGS) entry which is preliminary data.</text>
</comment>
<evidence type="ECO:0008006" key="3">
    <source>
        <dbReference type="Google" id="ProtNLM"/>
    </source>
</evidence>
<dbReference type="Pfam" id="PF12691">
    <property type="entry name" value="Phage_tail_terminator_6"/>
    <property type="match status" value="1"/>
</dbReference>
<accession>A0ABQ2MLZ3</accession>
<dbReference type="EMBL" id="BMNG01000015">
    <property type="protein sequence ID" value="GGO54109.1"/>
    <property type="molecule type" value="Genomic_DNA"/>
</dbReference>
<proteinExistence type="predicted"/>
<evidence type="ECO:0000313" key="1">
    <source>
        <dbReference type="EMBL" id="GGO54109.1"/>
    </source>
</evidence>
<dbReference type="Proteomes" id="UP000656881">
    <property type="component" value="Unassembled WGS sequence"/>
</dbReference>
<organism evidence="1 2">
    <name type="scientific">Streptomyces lasiicapitis</name>
    <dbReference type="NCBI Taxonomy" id="1923961"/>
    <lineage>
        <taxon>Bacteria</taxon>
        <taxon>Bacillati</taxon>
        <taxon>Actinomycetota</taxon>
        <taxon>Actinomycetes</taxon>
        <taxon>Kitasatosporales</taxon>
        <taxon>Streptomycetaceae</taxon>
        <taxon>Streptomyces</taxon>
    </lineage>
</organism>
<dbReference type="InterPro" id="IPR024411">
    <property type="entry name" value="Tail_terminator_phage"/>
</dbReference>
<reference evidence="2" key="1">
    <citation type="journal article" date="2019" name="Int. J. Syst. Evol. Microbiol.">
        <title>The Global Catalogue of Microorganisms (GCM) 10K type strain sequencing project: providing services to taxonomists for standard genome sequencing and annotation.</title>
        <authorList>
            <consortium name="The Broad Institute Genomics Platform"/>
            <consortium name="The Broad Institute Genome Sequencing Center for Infectious Disease"/>
            <person name="Wu L."/>
            <person name="Ma J."/>
        </authorList>
    </citation>
    <scope>NUCLEOTIDE SEQUENCE [LARGE SCALE GENOMIC DNA]</scope>
    <source>
        <strain evidence="2">CGMCC 4.7349</strain>
    </source>
</reference>
<protein>
    <recommendedName>
        <fullName evidence="3">Tail terminator</fullName>
    </recommendedName>
</protein>
<sequence>MSVTAEVIDSLARLLTEQYVAVYRPDGVYAAGETAITDTVMPEQPNRVVCLTVYGVEESAALTDCAFAVQVRTRAGPDPREVAALDEDVFTVLHGLRHLALPTARITLARRVSTAPLGADTVGRLERTSNYRLLGHRPHARLEYEEPRP</sequence>
<dbReference type="RefSeq" id="WP_189176506.1">
    <property type="nucleotide sequence ID" value="NZ_BMNG01000015.1"/>
</dbReference>
<keyword evidence="2" id="KW-1185">Reference proteome</keyword>
<evidence type="ECO:0000313" key="2">
    <source>
        <dbReference type="Proteomes" id="UP000656881"/>
    </source>
</evidence>